<feature type="region of interest" description="Disordered" evidence="2">
    <location>
        <begin position="813"/>
        <end position="847"/>
    </location>
</feature>
<evidence type="ECO:0000313" key="4">
    <source>
        <dbReference type="Proteomes" id="UP000054217"/>
    </source>
</evidence>
<feature type="compositionally biased region" description="Polar residues" evidence="2">
    <location>
        <begin position="117"/>
        <end position="127"/>
    </location>
</feature>
<evidence type="ECO:0000313" key="3">
    <source>
        <dbReference type="EMBL" id="KIO05906.1"/>
    </source>
</evidence>
<feature type="compositionally biased region" description="Polar residues" evidence="2">
    <location>
        <begin position="813"/>
        <end position="827"/>
    </location>
</feature>
<reference evidence="3 4" key="1">
    <citation type="submission" date="2014-04" db="EMBL/GenBank/DDBJ databases">
        <authorList>
            <consortium name="DOE Joint Genome Institute"/>
            <person name="Kuo A."/>
            <person name="Kohler A."/>
            <person name="Costa M.D."/>
            <person name="Nagy L.G."/>
            <person name="Floudas D."/>
            <person name="Copeland A."/>
            <person name="Barry K.W."/>
            <person name="Cichocki N."/>
            <person name="Veneault-Fourrey C."/>
            <person name="LaButti K."/>
            <person name="Lindquist E.A."/>
            <person name="Lipzen A."/>
            <person name="Lundell T."/>
            <person name="Morin E."/>
            <person name="Murat C."/>
            <person name="Sun H."/>
            <person name="Tunlid A."/>
            <person name="Henrissat B."/>
            <person name="Grigoriev I.V."/>
            <person name="Hibbett D.S."/>
            <person name="Martin F."/>
            <person name="Nordberg H.P."/>
            <person name="Cantor M.N."/>
            <person name="Hua S.X."/>
        </authorList>
    </citation>
    <scope>NUCLEOTIDE SEQUENCE [LARGE SCALE GENOMIC DNA]</scope>
    <source>
        <strain evidence="3 4">Marx 270</strain>
    </source>
</reference>
<feature type="compositionally biased region" description="Polar residues" evidence="2">
    <location>
        <begin position="211"/>
        <end position="225"/>
    </location>
</feature>
<feature type="region of interest" description="Disordered" evidence="2">
    <location>
        <begin position="872"/>
        <end position="898"/>
    </location>
</feature>
<feature type="compositionally biased region" description="Pro residues" evidence="2">
    <location>
        <begin position="147"/>
        <end position="156"/>
    </location>
</feature>
<dbReference type="AlphaFoldDB" id="A0A0C3PCY3"/>
<keyword evidence="1" id="KW-0175">Coiled coil</keyword>
<feature type="compositionally biased region" description="Low complexity" evidence="2">
    <location>
        <begin position="438"/>
        <end position="453"/>
    </location>
</feature>
<feature type="region of interest" description="Disordered" evidence="2">
    <location>
        <begin position="136"/>
        <end position="160"/>
    </location>
</feature>
<feature type="compositionally biased region" description="Polar residues" evidence="2">
    <location>
        <begin position="881"/>
        <end position="898"/>
    </location>
</feature>
<name>A0A0C3PCY3_PISTI</name>
<reference evidence="4" key="2">
    <citation type="submission" date="2015-01" db="EMBL/GenBank/DDBJ databases">
        <title>Evolutionary Origins and Diversification of the Mycorrhizal Mutualists.</title>
        <authorList>
            <consortium name="DOE Joint Genome Institute"/>
            <consortium name="Mycorrhizal Genomics Consortium"/>
            <person name="Kohler A."/>
            <person name="Kuo A."/>
            <person name="Nagy L.G."/>
            <person name="Floudas D."/>
            <person name="Copeland A."/>
            <person name="Barry K.W."/>
            <person name="Cichocki N."/>
            <person name="Veneault-Fourrey C."/>
            <person name="LaButti K."/>
            <person name="Lindquist E.A."/>
            <person name="Lipzen A."/>
            <person name="Lundell T."/>
            <person name="Morin E."/>
            <person name="Murat C."/>
            <person name="Riley R."/>
            <person name="Ohm R."/>
            <person name="Sun H."/>
            <person name="Tunlid A."/>
            <person name="Henrissat B."/>
            <person name="Grigoriev I.V."/>
            <person name="Hibbett D.S."/>
            <person name="Martin F."/>
        </authorList>
    </citation>
    <scope>NUCLEOTIDE SEQUENCE [LARGE SCALE GENOMIC DNA]</scope>
    <source>
        <strain evidence="4">Marx 270</strain>
    </source>
</reference>
<feature type="region of interest" description="Disordered" evidence="2">
    <location>
        <begin position="197"/>
        <end position="232"/>
    </location>
</feature>
<evidence type="ECO:0000256" key="1">
    <source>
        <dbReference type="SAM" id="Coils"/>
    </source>
</evidence>
<feature type="region of interest" description="Disordered" evidence="2">
    <location>
        <begin position="540"/>
        <end position="639"/>
    </location>
</feature>
<feature type="region of interest" description="Disordered" evidence="2">
    <location>
        <begin position="108"/>
        <end position="127"/>
    </location>
</feature>
<protein>
    <submittedName>
        <fullName evidence="3">Uncharacterized protein</fullName>
    </submittedName>
</protein>
<organism evidence="3 4">
    <name type="scientific">Pisolithus tinctorius Marx 270</name>
    <dbReference type="NCBI Taxonomy" id="870435"/>
    <lineage>
        <taxon>Eukaryota</taxon>
        <taxon>Fungi</taxon>
        <taxon>Dikarya</taxon>
        <taxon>Basidiomycota</taxon>
        <taxon>Agaricomycotina</taxon>
        <taxon>Agaricomycetes</taxon>
        <taxon>Agaricomycetidae</taxon>
        <taxon>Boletales</taxon>
        <taxon>Sclerodermatineae</taxon>
        <taxon>Pisolithaceae</taxon>
        <taxon>Pisolithus</taxon>
    </lineage>
</organism>
<dbReference type="InParanoid" id="A0A0C3PCY3"/>
<accession>A0A0C3PCY3</accession>
<dbReference type="HOGENOM" id="CLU_297911_0_0_1"/>
<feature type="coiled-coil region" evidence="1">
    <location>
        <begin position="771"/>
        <end position="812"/>
    </location>
</feature>
<dbReference type="OrthoDB" id="3216045at2759"/>
<proteinExistence type="predicted"/>
<dbReference type="Proteomes" id="UP000054217">
    <property type="component" value="Unassembled WGS sequence"/>
</dbReference>
<feature type="compositionally biased region" description="Low complexity" evidence="2">
    <location>
        <begin position="559"/>
        <end position="570"/>
    </location>
</feature>
<gene>
    <name evidence="3" type="ORF">M404DRAFT_25176</name>
</gene>
<dbReference type="STRING" id="870435.A0A0C3PCY3"/>
<evidence type="ECO:0000256" key="2">
    <source>
        <dbReference type="SAM" id="MobiDB-lite"/>
    </source>
</evidence>
<feature type="compositionally biased region" description="Basic residues" evidence="2">
    <location>
        <begin position="596"/>
        <end position="609"/>
    </location>
</feature>
<feature type="compositionally biased region" description="Low complexity" evidence="2">
    <location>
        <begin position="617"/>
        <end position="636"/>
    </location>
</feature>
<dbReference type="EMBL" id="KN831965">
    <property type="protein sequence ID" value="KIO05906.1"/>
    <property type="molecule type" value="Genomic_DNA"/>
</dbReference>
<feature type="region of interest" description="Disordered" evidence="2">
    <location>
        <begin position="259"/>
        <end position="282"/>
    </location>
</feature>
<sequence>MKVVFDFVDVALRVKFCQARVSGQWYPAPASEASLCSTQYSEAGLLAACWLIESWLFLRLTLERPQNPAVSQLEDGPPFHPAFPGAFFHTNQHLTPLAQLHLHSSQASSASTSATLGPQTPQSSIPSFRSLRNLLPFGSGKNSSPNTPSPNTPKPPFVGSLRRSINHERKTSVVLASPDDSEKFPVISIAPASQNFEEEMMARKRSRDLARSTSDSVTPSRSPATGSDDRYGKPAFVLVSTSADLSTIIEAESSGISKHIPCIDETTGPDDRTSSPGSPFCLDRHVKDQLPSPDSRDASVLDLSTSKLNAEVMDALTEKDAIRASEWLRAADGIVVEDHTDDTARDVHGPNEDPDATLDFDVLDPNLAQLLSPHSLNGKPHRSAPLSNLKPPRVHSRSPNPPITPSSQVTPGAERKMLTPSPRLGTVIPPSPASHGVQQSSPQRRSVSLSRSSMARPAGSSLPRLTRAVTTAPSADRPSPKEAAGSPGLHGAPKKRHQPPSPLSSQAHSTAGTPSSSSPISTDLPSRRLLSTRLGLANRHVSSYSPSSSRTDLRAAADSESPSPGSQISSRTASDNYRQRTPGLSLELGGPLDVNRRRRPHLFSNRKRSMSVEEARISSTSSSSKVSPIRPSSSLSNHPPAMDWLGPRTAKAFAAAGLLDVDRDGTNGLGRYSSLRGNNEREDRYVPSRMAFSEVASTCSWGRSGSISRVMTPSEGVTWAGSPTFSAPRTTLSGGSTAPTSISASSSAHQAAMQLLKDKHDLETEALLAALSDSQRTTKTLREENTQLRDRIQELEDELEALRDQLRRLANGVQPSRPASQVAFTKSTLDRKNGTPSLLSNGDVPRRPVVQRSHSFLPAQSISSVRSSVDLGGAMREDSPTRSSAFLDTLPRSTGQRRASIASSIFPTLPNNMSLLMLEEAMHDHGALSSTSVSPPSPSRLPKRLNGSVLNGQHVSTSIPTPATPATTDFSMTEVPGSPTSLQLRPEHELHLGDMANLSLYAMSDDEGQTYDL</sequence>
<keyword evidence="4" id="KW-1185">Reference proteome</keyword>
<feature type="region of interest" description="Disordered" evidence="2">
    <location>
        <begin position="371"/>
        <end position="525"/>
    </location>
</feature>
<feature type="compositionally biased region" description="Low complexity" evidence="2">
    <location>
        <begin position="509"/>
        <end position="524"/>
    </location>
</feature>
<feature type="region of interest" description="Disordered" evidence="2">
    <location>
        <begin position="953"/>
        <end position="982"/>
    </location>
</feature>